<gene>
    <name evidence="4" type="ORF">RIF29_37027</name>
</gene>
<reference evidence="4 5" key="1">
    <citation type="submission" date="2024-01" db="EMBL/GenBank/DDBJ databases">
        <title>The genomes of 5 underutilized Papilionoideae crops provide insights into root nodulation and disease resistanc.</title>
        <authorList>
            <person name="Yuan L."/>
        </authorList>
    </citation>
    <scope>NUCLEOTIDE SEQUENCE [LARGE SCALE GENOMIC DNA]</scope>
    <source>
        <strain evidence="4">ZHUSHIDOU_FW_LH</strain>
        <tissue evidence="4">Leaf</tissue>
    </source>
</reference>
<feature type="compositionally biased region" description="Acidic residues" evidence="3">
    <location>
        <begin position="57"/>
        <end position="66"/>
    </location>
</feature>
<organism evidence="4 5">
    <name type="scientific">Crotalaria pallida</name>
    <name type="common">Smooth rattlebox</name>
    <name type="synonym">Crotalaria striata</name>
    <dbReference type="NCBI Taxonomy" id="3830"/>
    <lineage>
        <taxon>Eukaryota</taxon>
        <taxon>Viridiplantae</taxon>
        <taxon>Streptophyta</taxon>
        <taxon>Embryophyta</taxon>
        <taxon>Tracheophyta</taxon>
        <taxon>Spermatophyta</taxon>
        <taxon>Magnoliopsida</taxon>
        <taxon>eudicotyledons</taxon>
        <taxon>Gunneridae</taxon>
        <taxon>Pentapetalae</taxon>
        <taxon>rosids</taxon>
        <taxon>fabids</taxon>
        <taxon>Fabales</taxon>
        <taxon>Fabaceae</taxon>
        <taxon>Papilionoideae</taxon>
        <taxon>50 kb inversion clade</taxon>
        <taxon>genistoids sensu lato</taxon>
        <taxon>core genistoids</taxon>
        <taxon>Crotalarieae</taxon>
        <taxon>Crotalaria</taxon>
    </lineage>
</organism>
<dbReference type="GO" id="GO:0034553">
    <property type="term" value="P:mitochondrial respiratory chain complex II assembly"/>
    <property type="evidence" value="ECO:0007669"/>
    <property type="project" value="TreeGrafter"/>
</dbReference>
<accession>A0AAN9EII7</accession>
<dbReference type="EMBL" id="JAYWIO010000007">
    <property type="protein sequence ID" value="KAK7252811.1"/>
    <property type="molecule type" value="Genomic_DNA"/>
</dbReference>
<evidence type="ECO:0000313" key="5">
    <source>
        <dbReference type="Proteomes" id="UP001372338"/>
    </source>
</evidence>
<proteinExistence type="inferred from homology"/>
<feature type="region of interest" description="Disordered" evidence="3">
    <location>
        <begin position="30"/>
        <end position="100"/>
    </location>
</feature>
<dbReference type="InterPro" id="IPR012875">
    <property type="entry name" value="SDHF4"/>
</dbReference>
<dbReference type="Proteomes" id="UP001372338">
    <property type="component" value="Unassembled WGS sequence"/>
</dbReference>
<dbReference type="GO" id="GO:0005739">
    <property type="term" value="C:mitochondrion"/>
    <property type="evidence" value="ECO:0007669"/>
    <property type="project" value="TreeGrafter"/>
</dbReference>
<dbReference type="PANTHER" id="PTHR28524">
    <property type="entry name" value="SUCCINATE DEHYDROGENASE ASSEMBLY FACTOR 4, MITOCHONDRIAL"/>
    <property type="match status" value="1"/>
</dbReference>
<feature type="compositionally biased region" description="Basic and acidic residues" evidence="3">
    <location>
        <begin position="87"/>
        <end position="100"/>
    </location>
</feature>
<comment type="caution">
    <text evidence="4">The sequence shown here is derived from an EMBL/GenBank/DDBJ whole genome shotgun (WGS) entry which is preliminary data.</text>
</comment>
<evidence type="ECO:0000256" key="1">
    <source>
        <dbReference type="ARBA" id="ARBA00005701"/>
    </source>
</evidence>
<dbReference type="PANTHER" id="PTHR28524:SF3">
    <property type="entry name" value="SUCCINATE DEHYDROGENASE ASSEMBLY FACTOR 4, MITOCHONDRIAL"/>
    <property type="match status" value="1"/>
</dbReference>
<evidence type="ECO:0000256" key="3">
    <source>
        <dbReference type="SAM" id="MobiDB-lite"/>
    </source>
</evidence>
<evidence type="ECO:0000313" key="4">
    <source>
        <dbReference type="EMBL" id="KAK7252811.1"/>
    </source>
</evidence>
<dbReference type="Pfam" id="PF07896">
    <property type="entry name" value="DUF1674"/>
    <property type="match status" value="1"/>
</dbReference>
<keyword evidence="5" id="KW-1185">Reference proteome</keyword>
<evidence type="ECO:0000256" key="2">
    <source>
        <dbReference type="ARBA" id="ARBA00022170"/>
    </source>
</evidence>
<comment type="similarity">
    <text evidence="1">Belongs to the SDHAF4 family.</text>
</comment>
<sequence>MSTSLPRSLANPVFTRSLPNSLTRFFSIHHHENPVKVQPPPESSLPDETKQNQQEQQQEENDDGGGGEDVNKETGEVGGPKGPEPTRYGDWERNGRCSDF</sequence>
<name>A0AAN9EII7_CROPI</name>
<protein>
    <recommendedName>
        <fullName evidence="2">Succinate dehydrogenase assembly factor 4, mitochondrial</fullName>
    </recommendedName>
</protein>
<dbReference type="AlphaFoldDB" id="A0AAN9EII7"/>